<dbReference type="Proteomes" id="UP001501705">
    <property type="component" value="Unassembled WGS sequence"/>
</dbReference>
<proteinExistence type="predicted"/>
<sequence>MDVRVTTDPHLFRQTVFPFLQQDPVLHTLILTIVHTQTAIPTPEPSYSSPSTTRR</sequence>
<name>A0ABN2E510_9ACTN</name>
<dbReference type="EMBL" id="BAAAPH010000023">
    <property type="protein sequence ID" value="GAA1595305.1"/>
    <property type="molecule type" value="Genomic_DNA"/>
</dbReference>
<reference evidence="1 2" key="1">
    <citation type="journal article" date="2019" name="Int. J. Syst. Evol. Microbiol.">
        <title>The Global Catalogue of Microorganisms (GCM) 10K type strain sequencing project: providing services to taxonomists for standard genome sequencing and annotation.</title>
        <authorList>
            <consortium name="The Broad Institute Genomics Platform"/>
            <consortium name="The Broad Institute Genome Sequencing Center for Infectious Disease"/>
            <person name="Wu L."/>
            <person name="Ma J."/>
        </authorList>
    </citation>
    <scope>NUCLEOTIDE SEQUENCE [LARGE SCALE GENOMIC DNA]</scope>
    <source>
        <strain evidence="1 2">JCM 15572</strain>
    </source>
</reference>
<dbReference type="RefSeq" id="WP_344238769.1">
    <property type="nucleotide sequence ID" value="NZ_BAAAPH010000023.1"/>
</dbReference>
<gene>
    <name evidence="1" type="ORF">GCM10009804_59890</name>
</gene>
<evidence type="ECO:0000313" key="2">
    <source>
        <dbReference type="Proteomes" id="UP001501705"/>
    </source>
</evidence>
<protein>
    <submittedName>
        <fullName evidence="1">Uncharacterized protein</fullName>
    </submittedName>
</protein>
<organism evidence="1 2">
    <name type="scientific">Kribbella hippodromi</name>
    <dbReference type="NCBI Taxonomy" id="434347"/>
    <lineage>
        <taxon>Bacteria</taxon>
        <taxon>Bacillati</taxon>
        <taxon>Actinomycetota</taxon>
        <taxon>Actinomycetes</taxon>
        <taxon>Propionibacteriales</taxon>
        <taxon>Kribbellaceae</taxon>
        <taxon>Kribbella</taxon>
    </lineage>
</organism>
<evidence type="ECO:0000313" key="1">
    <source>
        <dbReference type="EMBL" id="GAA1595305.1"/>
    </source>
</evidence>
<comment type="caution">
    <text evidence="1">The sequence shown here is derived from an EMBL/GenBank/DDBJ whole genome shotgun (WGS) entry which is preliminary data.</text>
</comment>
<accession>A0ABN2E510</accession>
<keyword evidence="2" id="KW-1185">Reference proteome</keyword>